<dbReference type="EMBL" id="JARKIF010000030">
    <property type="protein sequence ID" value="KAJ7612707.1"/>
    <property type="molecule type" value="Genomic_DNA"/>
</dbReference>
<feature type="region of interest" description="Disordered" evidence="1">
    <location>
        <begin position="371"/>
        <end position="431"/>
    </location>
</feature>
<protein>
    <recommendedName>
        <fullName evidence="5">Transmembrane protein</fullName>
    </recommendedName>
</protein>
<proteinExistence type="predicted"/>
<gene>
    <name evidence="3" type="ORF">FB45DRAFT_843274</name>
</gene>
<evidence type="ECO:0000313" key="4">
    <source>
        <dbReference type="Proteomes" id="UP001221142"/>
    </source>
</evidence>
<dbReference type="Proteomes" id="UP001221142">
    <property type="component" value="Unassembled WGS sequence"/>
</dbReference>
<accession>A0AAD7B7D9</accession>
<organism evidence="3 4">
    <name type="scientific">Roridomyces roridus</name>
    <dbReference type="NCBI Taxonomy" id="1738132"/>
    <lineage>
        <taxon>Eukaryota</taxon>
        <taxon>Fungi</taxon>
        <taxon>Dikarya</taxon>
        <taxon>Basidiomycota</taxon>
        <taxon>Agaricomycotina</taxon>
        <taxon>Agaricomycetes</taxon>
        <taxon>Agaricomycetidae</taxon>
        <taxon>Agaricales</taxon>
        <taxon>Marasmiineae</taxon>
        <taxon>Mycenaceae</taxon>
        <taxon>Roridomyces</taxon>
    </lineage>
</organism>
<evidence type="ECO:0008006" key="5">
    <source>
        <dbReference type="Google" id="ProtNLM"/>
    </source>
</evidence>
<keyword evidence="2" id="KW-1133">Transmembrane helix</keyword>
<comment type="caution">
    <text evidence="3">The sequence shown here is derived from an EMBL/GenBank/DDBJ whole genome shotgun (WGS) entry which is preliminary data.</text>
</comment>
<dbReference type="AlphaFoldDB" id="A0AAD7B7D9"/>
<sequence>MPEFVQEIDVNSPLVQYDGPWKLGGADGDPEVVKYKDDTFVYCAGTTCSATLSFIGTEVHVVGAYRTNSGPFQVLLDGKSFGPFGVAVTVVEQFQIDLFNQTNMSSGTHSLTISNLDSNATRPNMNLDYFTWTTDINSLTDLRIQDDSPAFSYEPASAWSVIPQPSSSFPGFDGGGHSTNQAQATTNFSFNGDRVALYGAIGAQGGPIQVQIDNSSTVGKYTTNQMVTDTTAPVAQYLAGQMLFYADHLGSGEHHITVTANPASPAQDLSIDYAVVDGTVNSAAPAASVTPAAPSGPAAASALGTSKAALSSAQVGAIAGGVSLLVVLSLIYLGFTLYRRRRRQSRPWKQAVAAGHGREQPVSFPSFVDPRRAQSANETQAAPPSTSSAYPSVASATVGTESSRSQLPPGYDSLGYEQGLRLNAGNRSGKR</sequence>
<evidence type="ECO:0000256" key="2">
    <source>
        <dbReference type="SAM" id="Phobius"/>
    </source>
</evidence>
<reference evidence="3" key="1">
    <citation type="submission" date="2023-03" db="EMBL/GenBank/DDBJ databases">
        <title>Massive genome expansion in bonnet fungi (Mycena s.s.) driven by repeated elements and novel gene families across ecological guilds.</title>
        <authorList>
            <consortium name="Lawrence Berkeley National Laboratory"/>
            <person name="Harder C.B."/>
            <person name="Miyauchi S."/>
            <person name="Viragh M."/>
            <person name="Kuo A."/>
            <person name="Thoen E."/>
            <person name="Andreopoulos B."/>
            <person name="Lu D."/>
            <person name="Skrede I."/>
            <person name="Drula E."/>
            <person name="Henrissat B."/>
            <person name="Morin E."/>
            <person name="Kohler A."/>
            <person name="Barry K."/>
            <person name="LaButti K."/>
            <person name="Morin E."/>
            <person name="Salamov A."/>
            <person name="Lipzen A."/>
            <person name="Mereny Z."/>
            <person name="Hegedus B."/>
            <person name="Baldrian P."/>
            <person name="Stursova M."/>
            <person name="Weitz H."/>
            <person name="Taylor A."/>
            <person name="Grigoriev I.V."/>
            <person name="Nagy L.G."/>
            <person name="Martin F."/>
            <person name="Kauserud H."/>
        </authorList>
    </citation>
    <scope>NUCLEOTIDE SEQUENCE</scope>
    <source>
        <strain evidence="3">9284</strain>
    </source>
</reference>
<keyword evidence="4" id="KW-1185">Reference proteome</keyword>
<name>A0AAD7B7D9_9AGAR</name>
<evidence type="ECO:0000256" key="1">
    <source>
        <dbReference type="SAM" id="MobiDB-lite"/>
    </source>
</evidence>
<keyword evidence="2" id="KW-0472">Membrane</keyword>
<keyword evidence="2" id="KW-0812">Transmembrane</keyword>
<feature type="compositionally biased region" description="Low complexity" evidence="1">
    <location>
        <begin position="381"/>
        <end position="398"/>
    </location>
</feature>
<feature type="transmembrane region" description="Helical" evidence="2">
    <location>
        <begin position="315"/>
        <end position="338"/>
    </location>
</feature>
<evidence type="ECO:0000313" key="3">
    <source>
        <dbReference type="EMBL" id="KAJ7612707.1"/>
    </source>
</evidence>
<dbReference type="Gene3D" id="2.60.120.260">
    <property type="entry name" value="Galactose-binding domain-like"/>
    <property type="match status" value="2"/>
</dbReference>